<keyword evidence="3 5" id="KW-0378">Hydrolase</keyword>
<dbReference type="Proteomes" id="UP000008635">
    <property type="component" value="Chromosome"/>
</dbReference>
<evidence type="ECO:0000313" key="10">
    <source>
        <dbReference type="Proteomes" id="UP000008635"/>
    </source>
</evidence>
<dbReference type="InterPro" id="IPR006710">
    <property type="entry name" value="Glyco_hydro_43"/>
</dbReference>
<dbReference type="SUPFAM" id="SSF75005">
    <property type="entry name" value="Arabinanase/levansucrase/invertase"/>
    <property type="match status" value="1"/>
</dbReference>
<comment type="similarity">
    <text evidence="2 5">Belongs to the glycosyl hydrolase 43 family.</text>
</comment>
<evidence type="ECO:0000256" key="6">
    <source>
        <dbReference type="PIRSR" id="PIRSR026534-1"/>
    </source>
</evidence>
<dbReference type="HOGENOM" id="CLU_009397_5_1_0"/>
<evidence type="ECO:0000256" key="7">
    <source>
        <dbReference type="PIRSR" id="PIRSR026534-2"/>
    </source>
</evidence>
<keyword evidence="10" id="KW-1185">Reference proteome</keyword>
<dbReference type="Pfam" id="PF04616">
    <property type="entry name" value="Glyco_hydro_43"/>
    <property type="match status" value="1"/>
</dbReference>
<dbReference type="eggNOG" id="COG3507">
    <property type="taxonomic scope" value="Bacteria"/>
</dbReference>
<comment type="pathway">
    <text evidence="1 5">Glycan metabolism; L-arabinan degradation.</text>
</comment>
<evidence type="ECO:0000256" key="3">
    <source>
        <dbReference type="ARBA" id="ARBA00022801"/>
    </source>
</evidence>
<feature type="binding site" evidence="7">
    <location>
        <begin position="155"/>
        <end position="158"/>
    </location>
    <ligand>
        <name>substrate</name>
    </ligand>
</feature>
<dbReference type="UniPathway" id="UPA00667"/>
<dbReference type="InterPro" id="IPR023296">
    <property type="entry name" value="Glyco_hydro_beta-prop_sf"/>
</dbReference>
<keyword evidence="4 5" id="KW-0326">Glycosidase</keyword>
<protein>
    <submittedName>
        <fullName evidence="9">Arabinan endo-1,5-alpha-L-arabinosidase</fullName>
        <ecNumber evidence="9">3.2.1.99</ecNumber>
    </submittedName>
</protein>
<feature type="active site" description="Proton donor" evidence="6">
    <location>
        <position position="211"/>
    </location>
</feature>
<dbReference type="AlphaFoldDB" id="E8U475"/>
<evidence type="ECO:0000256" key="1">
    <source>
        <dbReference type="ARBA" id="ARBA00004834"/>
    </source>
</evidence>
<dbReference type="GO" id="GO:0046558">
    <property type="term" value="F:arabinan endo-1,5-alpha-L-arabinosidase activity"/>
    <property type="evidence" value="ECO:0007669"/>
    <property type="project" value="UniProtKB-EC"/>
</dbReference>
<dbReference type="PANTHER" id="PTHR43301">
    <property type="entry name" value="ARABINAN ENDO-1,5-ALPHA-L-ARABINOSIDASE"/>
    <property type="match status" value="1"/>
</dbReference>
<dbReference type="InterPro" id="IPR050727">
    <property type="entry name" value="GH43_arabinanases"/>
</dbReference>
<dbReference type="EC" id="3.2.1.99" evidence="9"/>
<sequence length="330" mass="35291" precursor="true">MRPAPLLLLAGVALGGAASPTQPILRGDVQIHDPTVLRVNGAYVAFGTGHEYIDDGTLRVKTSPDGVTWTDAGTLTQTQPAWVNGALGTNPPNLWAPNITLHGGTAYLYYAASQFGKNTSAIGLTTNKTFDPNHPTRGWTDLGIVVRSGPGDNFNAIDAARIDTPDGRAWLAFGSWWDGIKLRELDPASGKLKTRNKTLYRLASRGGQGIEAPSILQHGGYYYLFTSWDRCCAGVNSTYRIMMGRARTVTGPYTDRTGRPLTDGGGTPLLTSAGRYIGPGGQEAFHDGARDTLAYHYYDADDAGLSKLQTATLRWGADGWPTLDPHPGGS</sequence>
<feature type="site" description="Important for catalytic activity, responsible for pKa modulation of the active site Glu and correct orientation of both the proton donor and substrate" evidence="8">
    <location>
        <position position="158"/>
    </location>
</feature>
<gene>
    <name evidence="9" type="ordered locus">Deima_0249</name>
</gene>
<feature type="binding site" evidence="7">
    <location>
        <position position="33"/>
    </location>
    <ligand>
        <name>substrate</name>
    </ligand>
</feature>
<dbReference type="KEGG" id="dmr:Deima_0249"/>
<organism evidence="9 10">
    <name type="scientific">Deinococcus maricopensis (strain DSM 21211 / LMG 22137 / NRRL B-23946 / LB-34)</name>
    <dbReference type="NCBI Taxonomy" id="709986"/>
    <lineage>
        <taxon>Bacteria</taxon>
        <taxon>Thermotogati</taxon>
        <taxon>Deinococcota</taxon>
        <taxon>Deinococci</taxon>
        <taxon>Deinococcales</taxon>
        <taxon>Deinococcaceae</taxon>
        <taxon>Deinococcus</taxon>
    </lineage>
</organism>
<evidence type="ECO:0000256" key="5">
    <source>
        <dbReference type="PIRNR" id="PIRNR026534"/>
    </source>
</evidence>
<dbReference type="PANTHER" id="PTHR43301:SF3">
    <property type="entry name" value="ARABINAN ENDO-1,5-ALPHA-L-ARABINOSIDASE A-RELATED"/>
    <property type="match status" value="1"/>
</dbReference>
<dbReference type="STRING" id="709986.Deima_0249"/>
<reference evidence="10" key="2">
    <citation type="submission" date="2011-01" db="EMBL/GenBank/DDBJ databases">
        <title>The complete genome of Deinococcus maricopensis DSM 21211.</title>
        <authorList>
            <consortium name="US DOE Joint Genome Institute (JGI-PGF)"/>
            <person name="Lucas S."/>
            <person name="Copeland A."/>
            <person name="Lapidus A."/>
            <person name="Goodwin L."/>
            <person name="Pitluck S."/>
            <person name="Kyrpides N."/>
            <person name="Mavromatis K."/>
            <person name="Pagani I."/>
            <person name="Ivanova N."/>
            <person name="Ovchinnikova G."/>
            <person name="Zeytun A."/>
            <person name="Detter J.C."/>
            <person name="Han C."/>
            <person name="Land M."/>
            <person name="Hauser L."/>
            <person name="Markowitz V."/>
            <person name="Cheng J.-F."/>
            <person name="Hugenholtz P."/>
            <person name="Woyke T."/>
            <person name="Wu D."/>
            <person name="Pukall R."/>
            <person name="Gehrich-Schroeter G."/>
            <person name="Brambilla E."/>
            <person name="Klenk H.-P."/>
            <person name="Eisen J.A."/>
        </authorList>
    </citation>
    <scope>NUCLEOTIDE SEQUENCE [LARGE SCALE GENOMIC DNA]</scope>
    <source>
        <strain evidence="10">DSM 21211 / LMG 22137 / NRRL B-23946 / LB-34</strain>
    </source>
</reference>
<proteinExistence type="inferred from homology"/>
<dbReference type="OrthoDB" id="9801455at2"/>
<feature type="active site" description="Proton acceptor" evidence="6">
    <location>
        <position position="33"/>
    </location>
</feature>
<dbReference type="GO" id="GO:0031222">
    <property type="term" value="P:arabinan catabolic process"/>
    <property type="evidence" value="ECO:0007669"/>
    <property type="project" value="UniProtKB-UniPathway"/>
</dbReference>
<name>E8U475_DEIML</name>
<dbReference type="PIRSF" id="PIRSF026534">
    <property type="entry name" value="Endo_alpha-L-arabinosidase"/>
    <property type="match status" value="1"/>
</dbReference>
<dbReference type="CDD" id="cd08998">
    <property type="entry name" value="GH43_Arb43a-like"/>
    <property type="match status" value="1"/>
</dbReference>
<dbReference type="RefSeq" id="WP_013555417.1">
    <property type="nucleotide sequence ID" value="NC_014958.1"/>
</dbReference>
<dbReference type="Gene3D" id="2.115.10.20">
    <property type="entry name" value="Glycosyl hydrolase domain, family 43"/>
    <property type="match status" value="1"/>
</dbReference>
<evidence type="ECO:0000256" key="4">
    <source>
        <dbReference type="ARBA" id="ARBA00023295"/>
    </source>
</evidence>
<dbReference type="InterPro" id="IPR016840">
    <property type="entry name" value="Glyco_hydro_43_endo_a_Ara-ase"/>
</dbReference>
<feature type="binding site" evidence="7">
    <location>
        <position position="116"/>
    </location>
    <ligand>
        <name>substrate</name>
    </ligand>
</feature>
<evidence type="ECO:0000313" key="9">
    <source>
        <dbReference type="EMBL" id="ADV65912.1"/>
    </source>
</evidence>
<dbReference type="EMBL" id="CP002454">
    <property type="protein sequence ID" value="ADV65912.1"/>
    <property type="molecule type" value="Genomic_DNA"/>
</dbReference>
<accession>E8U475</accession>
<evidence type="ECO:0000256" key="8">
    <source>
        <dbReference type="PIRSR" id="PIRSR606710-2"/>
    </source>
</evidence>
<evidence type="ECO:0000256" key="2">
    <source>
        <dbReference type="ARBA" id="ARBA00009865"/>
    </source>
</evidence>
<feature type="binding site" evidence="7">
    <location>
        <begin position="175"/>
        <end position="177"/>
    </location>
    <ligand>
        <name>substrate</name>
    </ligand>
</feature>
<reference evidence="9 10" key="1">
    <citation type="journal article" date="2011" name="Stand. Genomic Sci.">
        <title>Complete genome sequence of Deinococcus maricopensis type strain (LB-34).</title>
        <authorList>
            <person name="Pukall R."/>
            <person name="Zeytun A."/>
            <person name="Lucas S."/>
            <person name="Lapidus A."/>
            <person name="Hammon N."/>
            <person name="Deshpande S."/>
            <person name="Nolan M."/>
            <person name="Cheng J.F."/>
            <person name="Pitluck S."/>
            <person name="Liolios K."/>
            <person name="Pagani I."/>
            <person name="Mikhailova N."/>
            <person name="Ivanova N."/>
            <person name="Mavromatis K."/>
            <person name="Pati A."/>
            <person name="Tapia R."/>
            <person name="Han C."/>
            <person name="Goodwin L."/>
            <person name="Chen A."/>
            <person name="Palaniappan K."/>
            <person name="Land M."/>
            <person name="Hauser L."/>
            <person name="Chang Y.J."/>
            <person name="Jeffries C.D."/>
            <person name="Brambilla E.M."/>
            <person name="Rohde M."/>
            <person name="Goker M."/>
            <person name="Detter J.C."/>
            <person name="Woyke T."/>
            <person name="Bristow J."/>
            <person name="Eisen J.A."/>
            <person name="Markowitz V."/>
            <person name="Hugenholtz P."/>
            <person name="Kyrpides N.C."/>
            <person name="Klenk H.P."/>
        </authorList>
    </citation>
    <scope>NUCLEOTIDE SEQUENCE [LARGE SCALE GENOMIC DNA]</scope>
    <source>
        <strain evidence="10">DSM 21211 / LMG 22137 / NRRL B-23946 / LB-34</strain>
    </source>
</reference>